<evidence type="ECO:0000256" key="4">
    <source>
        <dbReference type="ARBA" id="ARBA00022692"/>
    </source>
</evidence>
<evidence type="ECO:0000313" key="11">
    <source>
        <dbReference type="Proteomes" id="UP000230750"/>
    </source>
</evidence>
<feature type="transmembrane region" description="Helical" evidence="8">
    <location>
        <begin position="297"/>
        <end position="322"/>
    </location>
</feature>
<dbReference type="InterPro" id="IPR036259">
    <property type="entry name" value="MFS_trans_sf"/>
</dbReference>
<feature type="transmembrane region" description="Helical" evidence="8">
    <location>
        <begin position="207"/>
        <end position="231"/>
    </location>
</feature>
<dbReference type="InterPro" id="IPR036058">
    <property type="entry name" value="Kazal_dom_sf"/>
</dbReference>
<feature type="transmembrane region" description="Helical" evidence="8">
    <location>
        <begin position="71"/>
        <end position="90"/>
    </location>
</feature>
<evidence type="ECO:0000256" key="8">
    <source>
        <dbReference type="SAM" id="Phobius"/>
    </source>
</evidence>
<dbReference type="OrthoDB" id="5062115at2759"/>
<name>A0A2G8KW53_STIJA</name>
<dbReference type="PANTHER" id="PTHR11388:SF142">
    <property type="entry name" value="SOLUTE CARRIER ORGANIC ANION TRANSPORTER FAMILY MEMBER 5A1"/>
    <property type="match status" value="1"/>
</dbReference>
<evidence type="ECO:0000256" key="2">
    <source>
        <dbReference type="ARBA" id="ARBA00009657"/>
    </source>
</evidence>
<dbReference type="AlphaFoldDB" id="A0A2G8KW53"/>
<dbReference type="SUPFAM" id="SSF103473">
    <property type="entry name" value="MFS general substrate transporter"/>
    <property type="match status" value="1"/>
</dbReference>
<dbReference type="PROSITE" id="PS51465">
    <property type="entry name" value="KAZAL_2"/>
    <property type="match status" value="1"/>
</dbReference>
<comment type="similarity">
    <text evidence="2">Belongs to the organo anion transporter (TC 2.A.60) family.</text>
</comment>
<dbReference type="GO" id="GO:0016323">
    <property type="term" value="C:basolateral plasma membrane"/>
    <property type="evidence" value="ECO:0007669"/>
    <property type="project" value="TreeGrafter"/>
</dbReference>
<dbReference type="Gene3D" id="3.30.60.30">
    <property type="match status" value="1"/>
</dbReference>
<dbReference type="Proteomes" id="UP000230750">
    <property type="component" value="Unassembled WGS sequence"/>
</dbReference>
<keyword evidence="11" id="KW-1185">Reference proteome</keyword>
<dbReference type="PANTHER" id="PTHR11388">
    <property type="entry name" value="ORGANIC ANION TRANSPORTER"/>
    <property type="match status" value="1"/>
</dbReference>
<gene>
    <name evidence="10" type="ORF">BSL78_10862</name>
</gene>
<feature type="transmembrane region" description="Helical" evidence="8">
    <location>
        <begin position="35"/>
        <end position="59"/>
    </location>
</feature>
<dbReference type="Pfam" id="PF07648">
    <property type="entry name" value="Kazal_2"/>
    <property type="match status" value="1"/>
</dbReference>
<feature type="transmembrane region" description="Helical" evidence="8">
    <location>
        <begin position="243"/>
        <end position="264"/>
    </location>
</feature>
<keyword evidence="4 8" id="KW-0812">Transmembrane</keyword>
<keyword evidence="5 8" id="KW-1133">Transmembrane helix</keyword>
<dbReference type="SMART" id="SM00280">
    <property type="entry name" value="KAZAL"/>
    <property type="match status" value="1"/>
</dbReference>
<evidence type="ECO:0000256" key="1">
    <source>
        <dbReference type="ARBA" id="ARBA00004651"/>
    </source>
</evidence>
<evidence type="ECO:0000256" key="3">
    <source>
        <dbReference type="ARBA" id="ARBA00022475"/>
    </source>
</evidence>
<reference evidence="10 11" key="1">
    <citation type="journal article" date="2017" name="PLoS Biol.">
        <title>The sea cucumber genome provides insights into morphological evolution and visceral regeneration.</title>
        <authorList>
            <person name="Zhang X."/>
            <person name="Sun L."/>
            <person name="Yuan J."/>
            <person name="Sun Y."/>
            <person name="Gao Y."/>
            <person name="Zhang L."/>
            <person name="Li S."/>
            <person name="Dai H."/>
            <person name="Hamel J.F."/>
            <person name="Liu C."/>
            <person name="Yu Y."/>
            <person name="Liu S."/>
            <person name="Lin W."/>
            <person name="Guo K."/>
            <person name="Jin S."/>
            <person name="Xu P."/>
            <person name="Storey K.B."/>
            <person name="Huan P."/>
            <person name="Zhang T."/>
            <person name="Zhou Y."/>
            <person name="Zhang J."/>
            <person name="Lin C."/>
            <person name="Li X."/>
            <person name="Xing L."/>
            <person name="Huo D."/>
            <person name="Sun M."/>
            <person name="Wang L."/>
            <person name="Mercier A."/>
            <person name="Li F."/>
            <person name="Yang H."/>
            <person name="Xiang J."/>
        </authorList>
    </citation>
    <scope>NUCLEOTIDE SEQUENCE [LARGE SCALE GENOMIC DNA]</scope>
    <source>
        <strain evidence="10">Shaxun</strain>
        <tissue evidence="10">Muscle</tissue>
    </source>
</reference>
<evidence type="ECO:0000313" key="10">
    <source>
        <dbReference type="EMBL" id="PIK52238.1"/>
    </source>
</evidence>
<dbReference type="STRING" id="307972.A0A2G8KW53"/>
<evidence type="ECO:0000256" key="7">
    <source>
        <dbReference type="ARBA" id="ARBA00023157"/>
    </source>
</evidence>
<keyword evidence="6 8" id="KW-0472">Membrane</keyword>
<proteinExistence type="inferred from homology"/>
<dbReference type="Pfam" id="PF03137">
    <property type="entry name" value="OATP"/>
    <property type="match status" value="1"/>
</dbReference>
<feature type="domain" description="Kazal-like" evidence="9">
    <location>
        <begin position="121"/>
        <end position="179"/>
    </location>
</feature>
<dbReference type="InterPro" id="IPR004156">
    <property type="entry name" value="OATP"/>
</dbReference>
<protein>
    <submittedName>
        <fullName evidence="10">Putative solute carrier organic anion transporter family member 1A4</fullName>
    </submittedName>
</protein>
<evidence type="ECO:0000256" key="6">
    <source>
        <dbReference type="ARBA" id="ARBA00023136"/>
    </source>
</evidence>
<accession>A0A2G8KW53</accession>
<evidence type="ECO:0000259" key="9">
    <source>
        <dbReference type="PROSITE" id="PS51465"/>
    </source>
</evidence>
<comment type="caution">
    <text evidence="10">The sequence shown here is derived from an EMBL/GenBank/DDBJ whole genome shotgun (WGS) entry which is preliminary data.</text>
</comment>
<dbReference type="InterPro" id="IPR002350">
    <property type="entry name" value="Kazal_dom"/>
</dbReference>
<dbReference type="GO" id="GO:0043252">
    <property type="term" value="P:sodium-independent organic anion transport"/>
    <property type="evidence" value="ECO:0007669"/>
    <property type="project" value="TreeGrafter"/>
</dbReference>
<keyword evidence="3" id="KW-1003">Cell membrane</keyword>
<evidence type="ECO:0000256" key="5">
    <source>
        <dbReference type="ARBA" id="ARBA00022989"/>
    </source>
</evidence>
<organism evidence="10 11">
    <name type="scientific">Stichopus japonicus</name>
    <name type="common">Sea cucumber</name>
    <dbReference type="NCBI Taxonomy" id="307972"/>
    <lineage>
        <taxon>Eukaryota</taxon>
        <taxon>Metazoa</taxon>
        <taxon>Echinodermata</taxon>
        <taxon>Eleutherozoa</taxon>
        <taxon>Echinozoa</taxon>
        <taxon>Holothuroidea</taxon>
        <taxon>Aspidochirotacea</taxon>
        <taxon>Aspidochirotida</taxon>
        <taxon>Stichopodidae</taxon>
        <taxon>Apostichopus</taxon>
    </lineage>
</organism>
<dbReference type="EMBL" id="MRZV01000337">
    <property type="protein sequence ID" value="PIK52238.1"/>
    <property type="molecule type" value="Genomic_DNA"/>
</dbReference>
<sequence>MAMILATCANTASLAGGRAFGPKYIQNQFNLDASRAALLTGVVVIPAAFIGTLSGGFIIRAFNLQNKGKAMMILVLHIGCFFTTIMYLFIGCPNTPTAGLTAPYESRDSYSSSYVAGETPSGLDHMCNNDCDCTVNYQPVCGSDGITYITPCHAGCKAQDTWEISGKNSTVFVQCSCVPIDLSNDFYQEDEGYAFSEACPTGCDNMWIVYISVNMLFFTLVTFAANPTLMLQIRLVEERDRSVMMGISSVFMKVLGFIPGPIYFGASIEKACQLFQTSCGKTGNCILYDLPSLRFHFYGLIASLRAIDLFFAILVFLSVWVFKKNTKQYKGMELQDKQQVSDSTGVTVQTFKTEHTTA</sequence>
<keyword evidence="7" id="KW-1015">Disulfide bond</keyword>
<dbReference type="SUPFAM" id="SSF100895">
    <property type="entry name" value="Kazal-type serine protease inhibitors"/>
    <property type="match status" value="1"/>
</dbReference>
<comment type="subcellular location">
    <subcellularLocation>
        <location evidence="1">Cell membrane</location>
        <topology evidence="1">Multi-pass membrane protein</topology>
    </subcellularLocation>
</comment>
<dbReference type="PROSITE" id="PS00282">
    <property type="entry name" value="KAZAL_1"/>
    <property type="match status" value="1"/>
</dbReference>
<dbReference type="GO" id="GO:0015347">
    <property type="term" value="F:sodium-independent organic anion transmembrane transporter activity"/>
    <property type="evidence" value="ECO:0007669"/>
    <property type="project" value="TreeGrafter"/>
</dbReference>